<name>A0ABY7DFV4_MYAAR</name>
<evidence type="ECO:0000313" key="2">
    <source>
        <dbReference type="Proteomes" id="UP001164746"/>
    </source>
</evidence>
<dbReference type="InterPro" id="IPR027814">
    <property type="entry name" value="DUF4562"/>
</dbReference>
<gene>
    <name evidence="1" type="ORF">MAR_028272</name>
</gene>
<accession>A0ABY7DFV4</accession>
<dbReference type="PANTHER" id="PTHR34833:SF1">
    <property type="entry name" value="GENE, 17359-RELATED"/>
    <property type="match status" value="1"/>
</dbReference>
<reference evidence="1" key="1">
    <citation type="submission" date="2022-11" db="EMBL/GenBank/DDBJ databases">
        <title>Centuries of genome instability and evolution in soft-shell clam transmissible cancer (bioRxiv).</title>
        <authorList>
            <person name="Hart S.F.M."/>
            <person name="Yonemitsu M.A."/>
            <person name="Giersch R.M."/>
            <person name="Beal B.F."/>
            <person name="Arriagada G."/>
            <person name="Davis B.W."/>
            <person name="Ostrander E.A."/>
            <person name="Goff S.P."/>
            <person name="Metzger M.J."/>
        </authorList>
    </citation>
    <scope>NUCLEOTIDE SEQUENCE</scope>
    <source>
        <strain evidence="1">MELC-2E11</strain>
        <tissue evidence="1">Siphon/mantle</tissue>
    </source>
</reference>
<dbReference type="EMBL" id="CP111013">
    <property type="protein sequence ID" value="WAQ95582.1"/>
    <property type="molecule type" value="Genomic_DNA"/>
</dbReference>
<sequence length="359" mass="39957">MHHEGLEESSHAGEVTMRHPLRAALWLVPGQHLGLVPDLQVPVWVGPLAWAPQMAAWSPLSPLHPPLPSLPENSKYTNPLQPTVFPLTINRWCMPYTYYTHYCKEYNMEALSASAFASSDGSCASITTGSLVGDVVSFFARSSSNCTSITKIMGTNYDNEPTLRYAGISAEPCQPTNILWTDEPWRGRVLYTGPDGNCDHRVTVEPEHRYVGIGTMSEEGTSETDYLWRAAPSTPFPRPRTAGVGEIGWSVPDFQDWTLPNSYRQIMLGHFRQDVEDRYSHQYQNAWYPGPNDRVEPGTDAALMMNVYQPRSRTAIGGRNNNAYKAENEDTAFLMFPFNKTAFGNGAIACKCDGNPTVV</sequence>
<proteinExistence type="predicted"/>
<keyword evidence="2" id="KW-1185">Reference proteome</keyword>
<evidence type="ECO:0000313" key="1">
    <source>
        <dbReference type="EMBL" id="WAQ95582.1"/>
    </source>
</evidence>
<dbReference type="Pfam" id="PF15123">
    <property type="entry name" value="DUF4562"/>
    <property type="match status" value="1"/>
</dbReference>
<dbReference type="Proteomes" id="UP001164746">
    <property type="component" value="Chromosome 2"/>
</dbReference>
<dbReference type="PANTHER" id="PTHR34833">
    <property type="entry name" value="GENE, 17359-RELATED"/>
    <property type="match status" value="1"/>
</dbReference>
<organism evidence="1 2">
    <name type="scientific">Mya arenaria</name>
    <name type="common">Soft-shell clam</name>
    <dbReference type="NCBI Taxonomy" id="6604"/>
    <lineage>
        <taxon>Eukaryota</taxon>
        <taxon>Metazoa</taxon>
        <taxon>Spiralia</taxon>
        <taxon>Lophotrochozoa</taxon>
        <taxon>Mollusca</taxon>
        <taxon>Bivalvia</taxon>
        <taxon>Autobranchia</taxon>
        <taxon>Heteroconchia</taxon>
        <taxon>Euheterodonta</taxon>
        <taxon>Imparidentia</taxon>
        <taxon>Neoheterodontei</taxon>
        <taxon>Myida</taxon>
        <taxon>Myoidea</taxon>
        <taxon>Myidae</taxon>
        <taxon>Mya</taxon>
    </lineage>
</organism>
<protein>
    <submittedName>
        <fullName evidence="1">CD045-like protein</fullName>
    </submittedName>
</protein>